<feature type="compositionally biased region" description="Basic residues" evidence="4">
    <location>
        <begin position="454"/>
        <end position="463"/>
    </location>
</feature>
<organism evidence="6 7">
    <name type="scientific">Epicoccum nigrum</name>
    <name type="common">Soil fungus</name>
    <name type="synonym">Epicoccum purpurascens</name>
    <dbReference type="NCBI Taxonomy" id="105696"/>
    <lineage>
        <taxon>Eukaryota</taxon>
        <taxon>Fungi</taxon>
        <taxon>Dikarya</taxon>
        <taxon>Ascomycota</taxon>
        <taxon>Pezizomycotina</taxon>
        <taxon>Dothideomycetes</taxon>
        <taxon>Pleosporomycetidae</taxon>
        <taxon>Pleosporales</taxon>
        <taxon>Pleosporineae</taxon>
        <taxon>Didymellaceae</taxon>
        <taxon>Epicoccum</taxon>
    </lineage>
</organism>
<feature type="compositionally biased region" description="Low complexity" evidence="4">
    <location>
        <begin position="355"/>
        <end position="391"/>
    </location>
</feature>
<dbReference type="PROSITE" id="PS01359">
    <property type="entry name" value="ZF_PHD_1"/>
    <property type="match status" value="1"/>
</dbReference>
<feature type="compositionally biased region" description="Basic and acidic residues" evidence="4">
    <location>
        <begin position="505"/>
        <end position="519"/>
    </location>
</feature>
<feature type="compositionally biased region" description="Basic and acidic residues" evidence="4">
    <location>
        <begin position="33"/>
        <end position="44"/>
    </location>
</feature>
<dbReference type="GO" id="GO:0008270">
    <property type="term" value="F:zinc ion binding"/>
    <property type="evidence" value="ECO:0007669"/>
    <property type="project" value="UniProtKB-KW"/>
</dbReference>
<feature type="compositionally biased region" description="Basic and acidic residues" evidence="4">
    <location>
        <begin position="243"/>
        <end position="255"/>
    </location>
</feature>
<dbReference type="InParanoid" id="A0A1Y2LYU6"/>
<dbReference type="SMART" id="SM00249">
    <property type="entry name" value="PHD"/>
    <property type="match status" value="1"/>
</dbReference>
<feature type="domain" description="Zinc finger PHD-type" evidence="5">
    <location>
        <begin position="106"/>
        <end position="167"/>
    </location>
</feature>
<feature type="compositionally biased region" description="Basic and acidic residues" evidence="4">
    <location>
        <begin position="268"/>
        <end position="281"/>
    </location>
</feature>
<name>A0A1Y2LYU6_EPING</name>
<feature type="compositionally biased region" description="Polar residues" evidence="4">
    <location>
        <begin position="45"/>
        <end position="58"/>
    </location>
</feature>
<feature type="region of interest" description="Disordered" evidence="4">
    <location>
        <begin position="183"/>
        <end position="469"/>
    </location>
</feature>
<feature type="compositionally biased region" description="Basic residues" evidence="4">
    <location>
        <begin position="392"/>
        <end position="404"/>
    </location>
</feature>
<evidence type="ECO:0000259" key="5">
    <source>
        <dbReference type="SMART" id="SM00249"/>
    </source>
</evidence>
<evidence type="ECO:0000256" key="3">
    <source>
        <dbReference type="ARBA" id="ARBA00022833"/>
    </source>
</evidence>
<dbReference type="InterPro" id="IPR019787">
    <property type="entry name" value="Znf_PHD-finger"/>
</dbReference>
<keyword evidence="3" id="KW-0862">Zinc</keyword>
<accession>A0A1Y2LYU6</accession>
<keyword evidence="7" id="KW-1185">Reference proteome</keyword>
<evidence type="ECO:0000313" key="7">
    <source>
        <dbReference type="Proteomes" id="UP000193240"/>
    </source>
</evidence>
<dbReference type="InterPro" id="IPR019786">
    <property type="entry name" value="Zinc_finger_PHD-type_CS"/>
</dbReference>
<feature type="compositionally biased region" description="Polar residues" evidence="4">
    <location>
        <begin position="285"/>
        <end position="294"/>
    </location>
</feature>
<dbReference type="Proteomes" id="UP000193240">
    <property type="component" value="Unassembled WGS sequence"/>
</dbReference>
<dbReference type="GO" id="GO:0070210">
    <property type="term" value="C:Rpd3L-Expanded complex"/>
    <property type="evidence" value="ECO:0007669"/>
    <property type="project" value="TreeGrafter"/>
</dbReference>
<dbReference type="GO" id="GO:0061186">
    <property type="term" value="P:negative regulation of silent mating-type cassette heterochromatin formation"/>
    <property type="evidence" value="ECO:0007669"/>
    <property type="project" value="TreeGrafter"/>
</dbReference>
<dbReference type="FunCoup" id="A0A1Y2LYU6">
    <property type="interactions" value="110"/>
</dbReference>
<dbReference type="SUPFAM" id="SSF57903">
    <property type="entry name" value="FYVE/PHD zinc finger"/>
    <property type="match status" value="1"/>
</dbReference>
<reference evidence="6 7" key="1">
    <citation type="journal article" date="2017" name="Genome Announc.">
        <title>Genome sequence of the saprophytic ascomycete Epicoccum nigrum ICMP 19927 strain isolated from New Zealand.</title>
        <authorList>
            <person name="Fokin M."/>
            <person name="Fleetwood D."/>
            <person name="Weir B.S."/>
            <person name="Villas-Boas S.G."/>
        </authorList>
    </citation>
    <scope>NUCLEOTIDE SEQUENCE [LARGE SCALE GENOMIC DNA]</scope>
    <source>
        <strain evidence="6 7">ICMP 19927</strain>
    </source>
</reference>
<keyword evidence="1" id="KW-0479">Metal-binding</keyword>
<dbReference type="InterPro" id="IPR013083">
    <property type="entry name" value="Znf_RING/FYVE/PHD"/>
</dbReference>
<dbReference type="STRING" id="105696.A0A1Y2LYU6"/>
<dbReference type="OMA" id="RPRYMNP"/>
<evidence type="ECO:0000256" key="1">
    <source>
        <dbReference type="ARBA" id="ARBA00022723"/>
    </source>
</evidence>
<dbReference type="GO" id="GO:0061188">
    <property type="term" value="P:negative regulation of rDNA heterochromatin formation"/>
    <property type="evidence" value="ECO:0007669"/>
    <property type="project" value="TreeGrafter"/>
</dbReference>
<feature type="region of interest" description="Disordered" evidence="4">
    <location>
        <begin position="1"/>
        <end position="98"/>
    </location>
</feature>
<feature type="compositionally biased region" description="Acidic residues" evidence="4">
    <location>
        <begin position="80"/>
        <end position="98"/>
    </location>
</feature>
<evidence type="ECO:0000256" key="4">
    <source>
        <dbReference type="SAM" id="MobiDB-lite"/>
    </source>
</evidence>
<dbReference type="InterPro" id="IPR011011">
    <property type="entry name" value="Znf_FYVE_PHD"/>
</dbReference>
<feature type="compositionally biased region" description="Low complexity" evidence="4">
    <location>
        <begin position="23"/>
        <end position="32"/>
    </location>
</feature>
<dbReference type="EMBL" id="KZ107844">
    <property type="protein sequence ID" value="OSS49050.1"/>
    <property type="molecule type" value="Genomic_DNA"/>
</dbReference>
<dbReference type="Gene3D" id="3.30.40.10">
    <property type="entry name" value="Zinc/RING finger domain, C3HC4 (zinc finger)"/>
    <property type="match status" value="1"/>
</dbReference>
<keyword evidence="2" id="KW-0863">Zinc-finger</keyword>
<dbReference type="InterPro" id="IPR001965">
    <property type="entry name" value="Znf_PHD"/>
</dbReference>
<feature type="compositionally biased region" description="Basic and acidic residues" evidence="4">
    <location>
        <begin position="318"/>
        <end position="338"/>
    </location>
</feature>
<proteinExistence type="predicted"/>
<feature type="compositionally biased region" description="Polar residues" evidence="4">
    <location>
        <begin position="428"/>
        <end position="442"/>
    </location>
</feature>
<dbReference type="AlphaFoldDB" id="A0A1Y2LYU6"/>
<feature type="compositionally biased region" description="Polar residues" evidence="4">
    <location>
        <begin position="9"/>
        <end position="22"/>
    </location>
</feature>
<dbReference type="InterPro" id="IPR053051">
    <property type="entry name" value="HDAC_complex_subunit"/>
</dbReference>
<gene>
    <name evidence="6" type="ORF">B5807_05489</name>
</gene>
<evidence type="ECO:0000256" key="2">
    <source>
        <dbReference type="ARBA" id="ARBA00022771"/>
    </source>
</evidence>
<dbReference type="PANTHER" id="PTHR47793:SF1">
    <property type="entry name" value="HISTONE DEACETYLASE COMPLEX SUBUNIT CTI6"/>
    <property type="match status" value="1"/>
</dbReference>
<protein>
    <recommendedName>
        <fullName evidence="5">Zinc finger PHD-type domain-containing protein</fullName>
    </recommendedName>
</protein>
<evidence type="ECO:0000313" key="6">
    <source>
        <dbReference type="EMBL" id="OSS49050.1"/>
    </source>
</evidence>
<dbReference type="Pfam" id="PF00628">
    <property type="entry name" value="PHD"/>
    <property type="match status" value="1"/>
</dbReference>
<dbReference type="GO" id="GO:0033698">
    <property type="term" value="C:Rpd3L complex"/>
    <property type="evidence" value="ECO:0007669"/>
    <property type="project" value="TreeGrafter"/>
</dbReference>
<feature type="region of interest" description="Disordered" evidence="4">
    <location>
        <begin position="486"/>
        <end position="519"/>
    </location>
</feature>
<sequence length="550" mass="60752">MSPRRSSRARTTQPPSTAQTAHSGSSSSVSSGRTDRATRADHKQTSPQKSSTPHSLSSEEPEDLAQMDRPLTRRRTREQDVDDDDPTKLDEDLDDDMIEEEDEVTRCVCGYQEYPGPPSDAAKSLEGDDLSGLFIQCDICKVWQHGGCVGIMDEAASPDEYFCEECRKDLHKVTTSPKGQKYSRYLPVYDQQHGKKARKSSVSKETLSPSSRHNDRNPRSSVDSLGKRRSTMNSRAAYDEDEVLRKVLEESKHEGAPPSEGGNRKKRSRDDSEETKPEVKRQRTSSRSPSNSPVIESEDDSTKASAPKQKPRGAAARSQREKEQREKEREQERTEAANRRKGRAERRKADEPEASEATPTPTEEPVAPIVASASAPPEAPVESSKPTPTSRRGGRPPQKSRGRLGRNQYSRDAVSAPNGVSPAHDLVNSPQTGGANGNSNGHDSSDGAAGQKSTKPKNSRLHKLSWNDIMRPAGAMQSYIAQRQVEMAGEKTGAAPAVQPPTNGEQHDAETKPEDTDLSDFKELSTTQMMDHLSRDLVYWQKMVTQQKEK</sequence>
<dbReference type="PANTHER" id="PTHR47793">
    <property type="entry name" value="HISTONE DEACETYLASE COMPLEX SUBUNIT CTI6"/>
    <property type="match status" value="1"/>
</dbReference>